<feature type="region of interest" description="Disordered" evidence="1">
    <location>
        <begin position="43"/>
        <end position="102"/>
    </location>
</feature>
<proteinExistence type="predicted"/>
<dbReference type="EMBL" id="FQNC01000063">
    <property type="protein sequence ID" value="SGY95435.1"/>
    <property type="molecule type" value="Genomic_DNA"/>
</dbReference>
<protein>
    <submittedName>
        <fullName evidence="2">BQ5605_C036g11493 protein</fullName>
    </submittedName>
</protein>
<gene>
    <name evidence="2" type="primary">BQ5605_C036g11493</name>
    <name evidence="2" type="ORF">BQ5605_C036G11493</name>
</gene>
<name>A0A2X0MJV1_9BASI</name>
<feature type="compositionally biased region" description="Acidic residues" evidence="1">
    <location>
        <begin position="90"/>
        <end position="102"/>
    </location>
</feature>
<accession>A0A2X0MJV1</accession>
<dbReference type="AlphaFoldDB" id="A0A2X0MJV1"/>
<sequence length="102" mass="11012">MQHSTSAEVLNAKMCLGNWANQTAPIFGGTPDGFARHARPIITSKLRAPSKRVVAKKSSSAVHKANKRQRHNVTGESSRSTSPSPNSPIEELELSDTDEESS</sequence>
<feature type="compositionally biased region" description="Low complexity" evidence="1">
    <location>
        <begin position="77"/>
        <end position="88"/>
    </location>
</feature>
<evidence type="ECO:0000256" key="1">
    <source>
        <dbReference type="SAM" id="MobiDB-lite"/>
    </source>
</evidence>
<dbReference type="STRING" id="796604.A0A2X0MJV1"/>
<dbReference type="Proteomes" id="UP000249464">
    <property type="component" value="Unassembled WGS sequence"/>
</dbReference>
<evidence type="ECO:0000313" key="2">
    <source>
        <dbReference type="EMBL" id="SGY95435.1"/>
    </source>
</evidence>
<reference evidence="2 3" key="1">
    <citation type="submission" date="2016-11" db="EMBL/GenBank/DDBJ databases">
        <authorList>
            <person name="Jaros S."/>
            <person name="Januszkiewicz K."/>
            <person name="Wedrychowicz H."/>
        </authorList>
    </citation>
    <scope>NUCLEOTIDE SEQUENCE [LARGE SCALE GENOMIC DNA]</scope>
</reference>
<evidence type="ECO:0000313" key="3">
    <source>
        <dbReference type="Proteomes" id="UP000249464"/>
    </source>
</evidence>
<organism evidence="2 3">
    <name type="scientific">Microbotryum silenes-dioicae</name>
    <dbReference type="NCBI Taxonomy" id="796604"/>
    <lineage>
        <taxon>Eukaryota</taxon>
        <taxon>Fungi</taxon>
        <taxon>Dikarya</taxon>
        <taxon>Basidiomycota</taxon>
        <taxon>Pucciniomycotina</taxon>
        <taxon>Microbotryomycetes</taxon>
        <taxon>Microbotryales</taxon>
        <taxon>Microbotryaceae</taxon>
        <taxon>Microbotryum</taxon>
    </lineage>
</organism>
<keyword evidence="3" id="KW-1185">Reference proteome</keyword>